<dbReference type="EMBL" id="VFOS01000002">
    <property type="protein sequence ID" value="TQL62011.1"/>
    <property type="molecule type" value="Genomic_DNA"/>
</dbReference>
<sequence length="443" mass="47597">MSALHLHPPVTNVKGNYVMHRKGLPASLGSMLALAVAAVVLAVMVVASAAQVAHAAAGSGSIVYIKGYNVWIARGDGSGQRAVTTGGSFASPWHSPSQSDAGLVVAVQGSLVYQMDQWGTVKRTLDPPQLTNSAGQPMDGNIAQATIAPDGSKIAYTYTQYTCPIGASCQWRSVTGYTDTTALVPASKYGTTYFDDPSWVTNSRALVSGGYLFQINLHDLGRGQASHWFDDSDIYADDTDLGNAEVSRDGQLLAAVRGYGDDQQIIWYRVEGNARTGSPGLPEPMCWTQTGRGITNPTWSPDGTALAIEQPEGIEITRDVQHCGAIPMALPGGSEPAWSNAQLSTRRPVAPTTIKRFTAKKKPKVIGKPKVGKTLRATAGSWSPSPKSVTFQWTRDGKRIAGATKAKYKLKKKDRRHRIGVQITIKRAAYVTVVKTIKFKRIR</sequence>
<proteinExistence type="predicted"/>
<gene>
    <name evidence="1" type="ORF">FB461_1643</name>
</gene>
<keyword evidence="2" id="KW-1185">Reference proteome</keyword>
<evidence type="ECO:0000313" key="1">
    <source>
        <dbReference type="EMBL" id="TQL62011.1"/>
    </source>
</evidence>
<dbReference type="InterPro" id="IPR011042">
    <property type="entry name" value="6-blade_b-propeller_TolB-like"/>
</dbReference>
<organism evidence="1 2">
    <name type="scientific">Rarobacter faecitabidus</name>
    <dbReference type="NCBI Taxonomy" id="13243"/>
    <lineage>
        <taxon>Bacteria</taxon>
        <taxon>Bacillati</taxon>
        <taxon>Actinomycetota</taxon>
        <taxon>Actinomycetes</taxon>
        <taxon>Micrococcales</taxon>
        <taxon>Rarobacteraceae</taxon>
        <taxon>Rarobacter</taxon>
    </lineage>
</organism>
<dbReference type="InterPro" id="IPR011659">
    <property type="entry name" value="WD40"/>
</dbReference>
<dbReference type="Gene3D" id="2.60.40.2700">
    <property type="match status" value="1"/>
</dbReference>
<name>A0A542ZNR7_RARFA</name>
<protein>
    <submittedName>
        <fullName evidence="1">WD40 repeat protein</fullName>
    </submittedName>
</protein>
<dbReference type="Gene3D" id="2.120.10.30">
    <property type="entry name" value="TolB, C-terminal domain"/>
    <property type="match status" value="1"/>
</dbReference>
<evidence type="ECO:0000313" key="2">
    <source>
        <dbReference type="Proteomes" id="UP000315389"/>
    </source>
</evidence>
<dbReference type="Pfam" id="PF07676">
    <property type="entry name" value="PD40"/>
    <property type="match status" value="2"/>
</dbReference>
<accession>A0A542ZNR7</accession>
<reference evidence="1 2" key="1">
    <citation type="submission" date="2019-06" db="EMBL/GenBank/DDBJ databases">
        <title>Sequencing the genomes of 1000 actinobacteria strains.</title>
        <authorList>
            <person name="Klenk H.-P."/>
        </authorList>
    </citation>
    <scope>NUCLEOTIDE SEQUENCE [LARGE SCALE GENOMIC DNA]</scope>
    <source>
        <strain evidence="1 2">DSM 4813</strain>
    </source>
</reference>
<dbReference type="SUPFAM" id="SSF50993">
    <property type="entry name" value="Peptidase/esterase 'gauge' domain"/>
    <property type="match status" value="1"/>
</dbReference>
<dbReference type="AlphaFoldDB" id="A0A542ZNR7"/>
<dbReference type="Proteomes" id="UP000315389">
    <property type="component" value="Unassembled WGS sequence"/>
</dbReference>
<comment type="caution">
    <text evidence="1">The sequence shown here is derived from an EMBL/GenBank/DDBJ whole genome shotgun (WGS) entry which is preliminary data.</text>
</comment>